<accession>A0A4R3N4W1</accession>
<feature type="transmembrane region" description="Helical" evidence="1">
    <location>
        <begin position="53"/>
        <end position="71"/>
    </location>
</feature>
<dbReference type="OrthoDB" id="86125at2"/>
<dbReference type="GO" id="GO:0005886">
    <property type="term" value="C:plasma membrane"/>
    <property type="evidence" value="ECO:0007669"/>
    <property type="project" value="TreeGrafter"/>
</dbReference>
<sequence>MGLIGILLGLALLIWLAYRGWSVLLLTPAAALIAAIFAGEPLLAHWTQTFMGGAAGFLAQFFPIFLLGALFGKLMEDSGSVQSIARFMGEKLGARHAVLAVVLAGAMVTYGGVSLFVAFFVLAPMAQALFRDANIPRYLMPAAIALGTSTFTMSALPGTPAVQNAIPMPFFGTTPFAAPGLGTIAALIMLVFGLWWLGRGVASARRRGIGFDGALIMSAEQAADDPLVRERATVAQAFDPAEIHHGQVSTDLPPVWISILPLIVVVAVNLAMTLLVLPNLDLAYLAEDRWGPTSPAAVGGVWSVIVALLAAILVLLGLNRKRLPNLRESVDAGVNASVLPVISVASLVGFGSVVAALPAFELVREWVLGVGGGPLVSLAVSTNILSALTGSASGGLTIALEALGSTYLQLAGELGIDPALMHRVAVIGAGTLDSLPHNGAVVTLLAVCGTTHKDSYLDIVMVAIVGAIVALAAVIVLGTMFGSF</sequence>
<feature type="transmembrane region" description="Helical" evidence="1">
    <location>
        <begin position="255"/>
        <end position="277"/>
    </location>
</feature>
<feature type="transmembrane region" description="Helical" evidence="1">
    <location>
        <begin position="366"/>
        <end position="388"/>
    </location>
</feature>
<feature type="transmembrane region" description="Helical" evidence="1">
    <location>
        <begin position="338"/>
        <end position="360"/>
    </location>
</feature>
<feature type="transmembrane region" description="Helical" evidence="1">
    <location>
        <begin position="297"/>
        <end position="318"/>
    </location>
</feature>
<keyword evidence="1" id="KW-1133">Transmembrane helix</keyword>
<reference evidence="2 3" key="1">
    <citation type="submission" date="2019-03" db="EMBL/GenBank/DDBJ databases">
        <title>Genomic Encyclopedia of Type Strains, Phase IV (KMG-IV): sequencing the most valuable type-strain genomes for metagenomic binning, comparative biology and taxonomic classification.</title>
        <authorList>
            <person name="Goeker M."/>
        </authorList>
    </citation>
    <scope>NUCLEOTIDE SEQUENCE [LARGE SCALE GENOMIC DNA]</scope>
    <source>
        <strain evidence="2 3">DSM 13587</strain>
    </source>
</reference>
<keyword evidence="1" id="KW-0472">Membrane</keyword>
<keyword evidence="1" id="KW-0812">Transmembrane</keyword>
<feature type="transmembrane region" description="Helical" evidence="1">
    <location>
        <begin position="97"/>
        <end position="126"/>
    </location>
</feature>
<dbReference type="RefSeq" id="WP_132975422.1">
    <property type="nucleotide sequence ID" value="NZ_SMAO01000001.1"/>
</dbReference>
<protein>
    <submittedName>
        <fullName evidence="2">H+/gluconate symporter-like permease</fullName>
    </submittedName>
</protein>
<dbReference type="GO" id="GO:0015128">
    <property type="term" value="F:gluconate transmembrane transporter activity"/>
    <property type="evidence" value="ECO:0007669"/>
    <property type="project" value="InterPro"/>
</dbReference>
<dbReference type="PANTHER" id="PTHR30354:SF7">
    <property type="entry name" value="BLL7963 PROTEIN"/>
    <property type="match status" value="1"/>
</dbReference>
<proteinExistence type="predicted"/>
<dbReference type="Proteomes" id="UP000295717">
    <property type="component" value="Unassembled WGS sequence"/>
</dbReference>
<gene>
    <name evidence="2" type="ORF">EDC35_101531</name>
</gene>
<keyword evidence="3" id="KW-1185">Reference proteome</keyword>
<name>A0A4R3N4W1_9GAMM</name>
<dbReference type="AlphaFoldDB" id="A0A4R3N4W1"/>
<organism evidence="2 3">
    <name type="scientific">Thiobaca trueperi</name>
    <dbReference type="NCBI Taxonomy" id="127458"/>
    <lineage>
        <taxon>Bacteria</taxon>
        <taxon>Pseudomonadati</taxon>
        <taxon>Pseudomonadota</taxon>
        <taxon>Gammaproteobacteria</taxon>
        <taxon>Chromatiales</taxon>
        <taxon>Chromatiaceae</taxon>
        <taxon>Thiobaca</taxon>
    </lineage>
</organism>
<evidence type="ECO:0000313" key="2">
    <source>
        <dbReference type="EMBL" id="TCT24210.1"/>
    </source>
</evidence>
<dbReference type="EMBL" id="SMAO01000001">
    <property type="protein sequence ID" value="TCT24210.1"/>
    <property type="molecule type" value="Genomic_DNA"/>
</dbReference>
<dbReference type="InterPro" id="IPR003474">
    <property type="entry name" value="Glcn_transporter"/>
</dbReference>
<evidence type="ECO:0000256" key="1">
    <source>
        <dbReference type="SAM" id="Phobius"/>
    </source>
</evidence>
<dbReference type="Pfam" id="PF02447">
    <property type="entry name" value="GntP_permease"/>
    <property type="match status" value="1"/>
</dbReference>
<feature type="transmembrane region" description="Helical" evidence="1">
    <location>
        <begin position="176"/>
        <end position="197"/>
    </location>
</feature>
<feature type="transmembrane region" description="Helical" evidence="1">
    <location>
        <begin position="459"/>
        <end position="481"/>
    </location>
</feature>
<dbReference type="PANTHER" id="PTHR30354">
    <property type="entry name" value="GNT FAMILY GLUCONATE TRANSPORTER"/>
    <property type="match status" value="1"/>
</dbReference>
<evidence type="ECO:0000313" key="3">
    <source>
        <dbReference type="Proteomes" id="UP000295717"/>
    </source>
</evidence>
<feature type="transmembrane region" description="Helical" evidence="1">
    <location>
        <begin position="138"/>
        <end position="156"/>
    </location>
</feature>
<comment type="caution">
    <text evidence="2">The sequence shown here is derived from an EMBL/GenBank/DDBJ whole genome shotgun (WGS) entry which is preliminary data.</text>
</comment>